<dbReference type="PANTHER" id="PTHR43883:SF1">
    <property type="entry name" value="GLUCONOKINASE"/>
    <property type="match status" value="1"/>
</dbReference>
<dbReference type="Gene3D" id="3.40.50.300">
    <property type="entry name" value="P-loop containing nucleotide triphosphate hydrolases"/>
    <property type="match status" value="1"/>
</dbReference>
<dbReference type="PANTHER" id="PTHR43883">
    <property type="entry name" value="SLR0207 PROTEIN"/>
    <property type="match status" value="1"/>
</dbReference>
<dbReference type="InterPro" id="IPR027417">
    <property type="entry name" value="P-loop_NTPase"/>
</dbReference>
<name>A0ABD5MHM1_9EURY</name>
<evidence type="ECO:0000313" key="2">
    <source>
        <dbReference type="Proteomes" id="UP001570511"/>
    </source>
</evidence>
<organism evidence="1 2">
    <name type="scientific">Halobellus rubicundus</name>
    <dbReference type="NCBI Taxonomy" id="2996466"/>
    <lineage>
        <taxon>Archaea</taxon>
        <taxon>Methanobacteriati</taxon>
        <taxon>Methanobacteriota</taxon>
        <taxon>Stenosarchaea group</taxon>
        <taxon>Halobacteria</taxon>
        <taxon>Halobacteriales</taxon>
        <taxon>Haloferacaceae</taxon>
        <taxon>Halobellus</taxon>
    </lineage>
</organism>
<dbReference type="RefSeq" id="WP_372390728.1">
    <property type="nucleotide sequence ID" value="NZ_JBGNYA010000001.1"/>
</dbReference>
<dbReference type="Pfam" id="PF13671">
    <property type="entry name" value="AAA_33"/>
    <property type="match status" value="1"/>
</dbReference>
<protein>
    <submittedName>
        <fullName evidence="1">AAA family ATPase</fullName>
    </submittedName>
</protein>
<dbReference type="SUPFAM" id="SSF52540">
    <property type="entry name" value="P-loop containing nucleoside triphosphate hydrolases"/>
    <property type="match status" value="1"/>
</dbReference>
<dbReference type="EMBL" id="JBGNYA010000001">
    <property type="protein sequence ID" value="MFA1612094.1"/>
    <property type="molecule type" value="Genomic_DNA"/>
</dbReference>
<dbReference type="Proteomes" id="UP001570511">
    <property type="component" value="Unassembled WGS sequence"/>
</dbReference>
<gene>
    <name evidence="1" type="ORF">OS889_13910</name>
</gene>
<sequence length="176" mass="19548">MTGRLIVVAGLPGVGKTTVSREITDRLDGRLIRTDVVRKDRFPDPQYTAEERAAVYDELFARGRREAADGGVAVLDGTFRKRADRDRAAAVAAEIGVPLDIVAVECDDAVVERRIREREGDESDADVEIYRQFRDRYEPIERTHATIDNSGDLASTRRQVAEALAAIQDRSSDTTD</sequence>
<comment type="caution">
    <text evidence="1">The sequence shown here is derived from an EMBL/GenBank/DDBJ whole genome shotgun (WGS) entry which is preliminary data.</text>
</comment>
<keyword evidence="2" id="KW-1185">Reference proteome</keyword>
<proteinExistence type="predicted"/>
<evidence type="ECO:0000313" key="1">
    <source>
        <dbReference type="EMBL" id="MFA1612094.1"/>
    </source>
</evidence>
<dbReference type="AlphaFoldDB" id="A0ABD5MHM1"/>
<reference evidence="1 2" key="1">
    <citation type="submission" date="2024-08" db="EMBL/GenBank/DDBJ databases">
        <title>Halobellus sp. MBLA0158 whole genome sequence.</title>
        <authorList>
            <person name="Hwang C.Y."/>
            <person name="Cho E.-S."/>
            <person name="Seo M.-J."/>
        </authorList>
    </citation>
    <scope>NUCLEOTIDE SEQUENCE [LARGE SCALE GENOMIC DNA]</scope>
    <source>
        <strain evidence="1 2">MBLA0158</strain>
    </source>
</reference>
<accession>A0ABD5MHM1</accession>
<dbReference type="InterPro" id="IPR052732">
    <property type="entry name" value="Cell-binding_unc_protein"/>
</dbReference>